<evidence type="ECO:0000313" key="3">
    <source>
        <dbReference type="Proteomes" id="UP001183176"/>
    </source>
</evidence>
<name>A0ABU2JC77_9ACTN</name>
<sequence>MLTSLDAARRSPHALEAGTESRRCRLQIGRGSQLYQVRNVLRAGAEKLSERQIIRLNAGLEAGDPNYEVTIAWQCYQKLRAAFSAKDLHRGRRIAIEVLDSFHTCPIPRSHGSDEHCVPGGNNCSPLRHRPREQLSGTEAIQRDHRATPPHRPRLPQPGQLPTV</sequence>
<dbReference type="RefSeq" id="WP_311423741.1">
    <property type="nucleotide sequence ID" value="NZ_JAVREH010000020.1"/>
</dbReference>
<organism evidence="2 3">
    <name type="scientific">Jatrophihabitans lederbergiae</name>
    <dbReference type="NCBI Taxonomy" id="3075547"/>
    <lineage>
        <taxon>Bacteria</taxon>
        <taxon>Bacillati</taxon>
        <taxon>Actinomycetota</taxon>
        <taxon>Actinomycetes</taxon>
        <taxon>Jatrophihabitantales</taxon>
        <taxon>Jatrophihabitantaceae</taxon>
        <taxon>Jatrophihabitans</taxon>
    </lineage>
</organism>
<evidence type="ECO:0000256" key="1">
    <source>
        <dbReference type="SAM" id="MobiDB-lite"/>
    </source>
</evidence>
<dbReference type="Proteomes" id="UP001183176">
    <property type="component" value="Unassembled WGS sequence"/>
</dbReference>
<reference evidence="3" key="1">
    <citation type="submission" date="2023-07" db="EMBL/GenBank/DDBJ databases">
        <title>30 novel species of actinomycetes from the DSMZ collection.</title>
        <authorList>
            <person name="Nouioui I."/>
        </authorList>
    </citation>
    <scope>NUCLEOTIDE SEQUENCE [LARGE SCALE GENOMIC DNA]</scope>
    <source>
        <strain evidence="3">DSM 44399</strain>
    </source>
</reference>
<dbReference type="EMBL" id="JAVREH010000020">
    <property type="protein sequence ID" value="MDT0262591.1"/>
    <property type="molecule type" value="Genomic_DNA"/>
</dbReference>
<evidence type="ECO:0000313" key="2">
    <source>
        <dbReference type="EMBL" id="MDT0262591.1"/>
    </source>
</evidence>
<gene>
    <name evidence="2" type="ORF">RM423_14445</name>
</gene>
<protein>
    <submittedName>
        <fullName evidence="2">Uncharacterized protein</fullName>
    </submittedName>
</protein>
<accession>A0ABU2JC77</accession>
<comment type="caution">
    <text evidence="2">The sequence shown here is derived from an EMBL/GenBank/DDBJ whole genome shotgun (WGS) entry which is preliminary data.</text>
</comment>
<proteinExistence type="predicted"/>
<feature type="region of interest" description="Disordered" evidence="1">
    <location>
        <begin position="110"/>
        <end position="164"/>
    </location>
</feature>
<keyword evidence="3" id="KW-1185">Reference proteome</keyword>